<gene>
    <name evidence="1" type="ORF">UX70_C0001G0620</name>
</gene>
<evidence type="ECO:0000313" key="1">
    <source>
        <dbReference type="EMBL" id="AKM78333.1"/>
    </source>
</evidence>
<dbReference type="EMBL" id="CP011209">
    <property type="protein sequence ID" value="AKM78333.1"/>
    <property type="molecule type" value="Genomic_DNA"/>
</dbReference>
<dbReference type="AlphaFoldDB" id="A0A0G4AT47"/>
<dbReference type="KEGG" id="pwo:UX70_C0001G0620"/>
<evidence type="ECO:0000313" key="2">
    <source>
        <dbReference type="Proteomes" id="UP000035656"/>
    </source>
</evidence>
<reference evidence="1 2" key="1">
    <citation type="journal article" date="2015" name="Nature">
        <title>rRNA introns, odd ribosomes, and small enigmatic genomes across a large radiation of phyla.</title>
        <authorList>
            <person name="Brown C.T."/>
            <person name="Hug L.A."/>
            <person name="Thomas B.C."/>
            <person name="Sharon I."/>
            <person name="Castelle C.J."/>
            <person name="Singh A."/>
            <person name="Wilkins M.J."/>
            <person name="Williams K.H."/>
            <person name="Banfield J.F."/>
        </authorList>
    </citation>
    <scope>NUCLEOTIDE SEQUENCE [LARGE SCALE GENOMIC DNA]</scope>
</reference>
<protein>
    <submittedName>
        <fullName evidence="1">Uncharacterized protein</fullName>
    </submittedName>
</protein>
<dbReference type="Proteomes" id="UP000035656">
    <property type="component" value="Chromosome"/>
</dbReference>
<accession>A0A0G4AT47</accession>
<sequence length="159" mass="18186">MKKSYLVRDFREESGRLRVAEIAFIPVFHLVWQMAEDTLSTDQFSSLSDPIFRGHEGHFKKGRWKCFSDSSEVFITPYYTDLNINIASESIIHMAHRIEVEGMVSGAVEKAFSAIAFFFRKHAADKALFHLLHKNGTQALAQYCSDVLPSDVCRFYNLG</sequence>
<organism evidence="1 2">
    <name type="scientific">Candidatus Wolfebacteria bacterium GW2011_GWB1_47_1</name>
    <dbReference type="NCBI Taxonomy" id="1619007"/>
    <lineage>
        <taxon>Bacteria</taxon>
        <taxon>Candidatus Wolfeibacteriota</taxon>
    </lineage>
</organism>
<name>A0A0G4AT47_9BACT</name>
<dbReference type="STRING" id="1619007.UX70_C0001G0620"/>
<proteinExistence type="predicted"/>